<evidence type="ECO:0000313" key="1">
    <source>
        <dbReference type="EMBL" id="GJC90510.1"/>
    </source>
</evidence>
<proteinExistence type="predicted"/>
<dbReference type="EMBL" id="BPPX01000055">
    <property type="protein sequence ID" value="GJC90510.1"/>
    <property type="molecule type" value="Genomic_DNA"/>
</dbReference>
<sequence>MRVRRPVWVLRTAWQEKRRPSVRSGLSVARALGSWPGLLEYGVGDRIQDNGLSAVRPRRVEMGVGEPDESPLWISIGWMDMAEQALVCHNDVCAGKEENRDGRPLEAKK</sequence>
<gene>
    <name evidence="1" type="ORF">ColLi_13348</name>
</gene>
<keyword evidence="2" id="KW-1185">Reference proteome</keyword>
<dbReference type="AlphaFoldDB" id="A0AA37H1D3"/>
<protein>
    <submittedName>
        <fullName evidence="1">Uncharacterized protein</fullName>
    </submittedName>
</protein>
<comment type="caution">
    <text evidence="1">The sequence shown here is derived from an EMBL/GenBank/DDBJ whole genome shotgun (WGS) entry which is preliminary data.</text>
</comment>
<reference evidence="1 2" key="1">
    <citation type="submission" date="2021-07" db="EMBL/GenBank/DDBJ databases">
        <title>Genome data of Colletotrichum spaethianum.</title>
        <authorList>
            <person name="Utami Y.D."/>
            <person name="Hiruma K."/>
        </authorList>
    </citation>
    <scope>NUCLEOTIDE SEQUENCE [LARGE SCALE GENOMIC DNA]</scope>
    <source>
        <strain evidence="1 2">MAFF 242679</strain>
    </source>
</reference>
<name>A0AA37H1D3_9PEZI</name>
<accession>A0AA37H1D3</accession>
<evidence type="ECO:0000313" key="2">
    <source>
        <dbReference type="Proteomes" id="UP001055172"/>
    </source>
</evidence>
<organism evidence="1 2">
    <name type="scientific">Colletotrichum liriopes</name>
    <dbReference type="NCBI Taxonomy" id="708192"/>
    <lineage>
        <taxon>Eukaryota</taxon>
        <taxon>Fungi</taxon>
        <taxon>Dikarya</taxon>
        <taxon>Ascomycota</taxon>
        <taxon>Pezizomycotina</taxon>
        <taxon>Sordariomycetes</taxon>
        <taxon>Hypocreomycetidae</taxon>
        <taxon>Glomerellales</taxon>
        <taxon>Glomerellaceae</taxon>
        <taxon>Colletotrichum</taxon>
        <taxon>Colletotrichum spaethianum species complex</taxon>
    </lineage>
</organism>
<dbReference type="Proteomes" id="UP001055172">
    <property type="component" value="Unassembled WGS sequence"/>
</dbReference>